<sequence>MSKKSKMIFGGKLVATLKFFGGKIKYFYQSYTNTYSNSQKSTFSKQEKNQLKNGGNWRQFFYFIQ</sequence>
<organism evidence="1 2">
    <name type="scientific">Peptacetobacter hiranonis (strain DSM 13275 / JCM 10541 / KCTC 15199 / TO-931)</name>
    <name type="common">Clostridium hiranonis</name>
    <dbReference type="NCBI Taxonomy" id="500633"/>
    <lineage>
        <taxon>Bacteria</taxon>
        <taxon>Bacillati</taxon>
        <taxon>Bacillota</taxon>
        <taxon>Clostridia</taxon>
        <taxon>Peptostreptococcales</taxon>
        <taxon>Peptostreptococcaceae</taxon>
        <taxon>Peptacetobacter</taxon>
    </lineage>
</organism>
<gene>
    <name evidence="1" type="ORF">CLOHIR_01727</name>
</gene>
<dbReference type="Proteomes" id="UP000003178">
    <property type="component" value="Unassembled WGS sequence"/>
</dbReference>
<name>B6G0S1_PEPHT</name>
<dbReference type="EMBL" id="ABWP01000068">
    <property type="protein sequence ID" value="EEA84647.1"/>
    <property type="molecule type" value="Genomic_DNA"/>
</dbReference>
<dbReference type="STRING" id="500633.CLOHIR_01727"/>
<reference evidence="1 2" key="1">
    <citation type="submission" date="2008-09" db="EMBL/GenBank/DDBJ databases">
        <authorList>
            <person name="Fulton L."/>
            <person name="Clifton S."/>
            <person name="Fulton B."/>
            <person name="Xu J."/>
            <person name="Minx P."/>
            <person name="Pepin K.H."/>
            <person name="Johnson M."/>
            <person name="Thiruvilangam P."/>
            <person name="Bhonagiri V."/>
            <person name="Nash W.E."/>
            <person name="Mardis E.R."/>
            <person name="Wilson R.K."/>
        </authorList>
    </citation>
    <scope>NUCLEOTIDE SEQUENCE [LARGE SCALE GENOMIC DNA]</scope>
    <source>
        <strain evidence="1 2">DSM 13275</strain>
    </source>
</reference>
<comment type="caution">
    <text evidence="1">The sequence shown here is derived from an EMBL/GenBank/DDBJ whole genome shotgun (WGS) entry which is preliminary data.</text>
</comment>
<dbReference type="HOGENOM" id="CLU_2842034_0_0_9"/>
<accession>B6G0S1</accession>
<evidence type="ECO:0000313" key="1">
    <source>
        <dbReference type="EMBL" id="EEA84647.1"/>
    </source>
</evidence>
<protein>
    <submittedName>
        <fullName evidence="1">Uncharacterized protein</fullName>
    </submittedName>
</protein>
<reference evidence="1 2" key="2">
    <citation type="submission" date="2008-10" db="EMBL/GenBank/DDBJ databases">
        <title>Draft genome sequence of Clostridium hiranonis (DSM 13275).</title>
        <authorList>
            <person name="Sudarsanam P."/>
            <person name="Ley R."/>
            <person name="Guruge J."/>
            <person name="Turnbaugh P.J."/>
            <person name="Mahowald M."/>
            <person name="Liep D."/>
            <person name="Gordon J."/>
        </authorList>
    </citation>
    <scope>NUCLEOTIDE SEQUENCE [LARGE SCALE GENOMIC DNA]</scope>
    <source>
        <strain evidence="1 2">DSM 13275</strain>
    </source>
</reference>
<evidence type="ECO:0000313" key="2">
    <source>
        <dbReference type="Proteomes" id="UP000003178"/>
    </source>
</evidence>
<proteinExistence type="predicted"/>
<keyword evidence="2" id="KW-1185">Reference proteome</keyword>
<dbReference type="AlphaFoldDB" id="B6G0S1"/>